<accession>A0A1G6HYW9</accession>
<keyword evidence="3" id="KW-1185">Reference proteome</keyword>
<organism evidence="2 3">
    <name type="scientific">Pelagirhabdus alkalitolerans</name>
    <dbReference type="NCBI Taxonomy" id="1612202"/>
    <lineage>
        <taxon>Bacteria</taxon>
        <taxon>Bacillati</taxon>
        <taxon>Bacillota</taxon>
        <taxon>Bacilli</taxon>
        <taxon>Bacillales</taxon>
        <taxon>Bacillaceae</taxon>
        <taxon>Pelagirhabdus</taxon>
    </lineage>
</organism>
<dbReference type="STRING" id="1612202.SAMN05421734_103289"/>
<dbReference type="RefSeq" id="WP_090794582.1">
    <property type="nucleotide sequence ID" value="NZ_FMYI01000003.1"/>
</dbReference>
<sequence>MKKTFIKRYRNESGSILILSLLITSIMSIFLFTLIRTTYNEHSLSQMEMINLQLDNIHRLATEQFIEVTVVDQSVTYDYPHGSATIRVTDKDEDTLTFQVRASISSHRKTRHYTIQKP</sequence>
<keyword evidence="1" id="KW-1133">Transmembrane helix</keyword>
<gene>
    <name evidence="2" type="ORF">SAMN05421734_103289</name>
</gene>
<feature type="transmembrane region" description="Helical" evidence="1">
    <location>
        <begin position="16"/>
        <end position="35"/>
    </location>
</feature>
<proteinExistence type="predicted"/>
<keyword evidence="1" id="KW-0472">Membrane</keyword>
<reference evidence="3" key="1">
    <citation type="submission" date="2016-09" db="EMBL/GenBank/DDBJ databases">
        <authorList>
            <person name="Varghese N."/>
            <person name="Submissions S."/>
        </authorList>
    </citation>
    <scope>NUCLEOTIDE SEQUENCE [LARGE SCALE GENOMIC DNA]</scope>
    <source>
        <strain evidence="3">S5</strain>
    </source>
</reference>
<dbReference type="Proteomes" id="UP000242949">
    <property type="component" value="Unassembled WGS sequence"/>
</dbReference>
<evidence type="ECO:0000313" key="3">
    <source>
        <dbReference type="Proteomes" id="UP000242949"/>
    </source>
</evidence>
<evidence type="ECO:0000256" key="1">
    <source>
        <dbReference type="SAM" id="Phobius"/>
    </source>
</evidence>
<evidence type="ECO:0008006" key="4">
    <source>
        <dbReference type="Google" id="ProtNLM"/>
    </source>
</evidence>
<keyword evidence="1" id="KW-0812">Transmembrane</keyword>
<dbReference type="EMBL" id="FMYI01000003">
    <property type="protein sequence ID" value="SDB99348.1"/>
    <property type="molecule type" value="Genomic_DNA"/>
</dbReference>
<protein>
    <recommendedName>
        <fullName evidence="4">ComG operon protein 7</fullName>
    </recommendedName>
</protein>
<name>A0A1G6HYW9_9BACI</name>
<dbReference type="AlphaFoldDB" id="A0A1G6HYW9"/>
<evidence type="ECO:0000313" key="2">
    <source>
        <dbReference type="EMBL" id="SDB99348.1"/>
    </source>
</evidence>